<dbReference type="PANTHER" id="PTHR31942">
    <property type="entry name" value="MLO-LIKE PROTEIN 1"/>
    <property type="match status" value="1"/>
</dbReference>
<dbReference type="GO" id="GO:0005516">
    <property type="term" value="F:calmodulin binding"/>
    <property type="evidence" value="ECO:0007669"/>
    <property type="project" value="UniProtKB-KW"/>
</dbReference>
<dbReference type="Pfam" id="PF03094">
    <property type="entry name" value="Mlo"/>
    <property type="match status" value="2"/>
</dbReference>
<evidence type="ECO:0000256" key="2">
    <source>
        <dbReference type="ARBA" id="ARBA00006574"/>
    </source>
</evidence>
<evidence type="ECO:0000256" key="1">
    <source>
        <dbReference type="ARBA" id="ARBA00004141"/>
    </source>
</evidence>
<evidence type="ECO:0000256" key="6">
    <source>
        <dbReference type="ARBA" id="ARBA00023136"/>
    </source>
</evidence>
<keyword evidence="11" id="KW-1185">Reference proteome</keyword>
<feature type="transmembrane region" description="Helical" evidence="9">
    <location>
        <begin position="17"/>
        <end position="41"/>
    </location>
</feature>
<dbReference type="AlphaFoldDB" id="A0A200QKP2"/>
<evidence type="ECO:0000256" key="7">
    <source>
        <dbReference type="ARBA" id="ARBA00023265"/>
    </source>
</evidence>
<keyword evidence="3 8" id="KW-0812">Transmembrane</keyword>
<dbReference type="OMA" id="TSFAMRH"/>
<keyword evidence="6 8" id="KW-0472">Membrane</keyword>
<comment type="subcellular location">
    <subcellularLocation>
        <location evidence="1 8">Membrane</location>
        <topology evidence="1 8">Multi-pass membrane protein</topology>
    </subcellularLocation>
</comment>
<keyword evidence="7 8" id="KW-0568">Pathogenesis-related protein</keyword>
<feature type="transmembrane region" description="Helical" evidence="9">
    <location>
        <begin position="365"/>
        <end position="390"/>
    </location>
</feature>
<feature type="transmembrane region" description="Helical" evidence="9">
    <location>
        <begin position="62"/>
        <end position="79"/>
    </location>
</feature>
<dbReference type="GO" id="GO:0006952">
    <property type="term" value="P:defense response"/>
    <property type="evidence" value="ECO:0007669"/>
    <property type="project" value="UniProtKB-KW"/>
</dbReference>
<comment type="function">
    <text evidence="8">May be involved in modulation of pathogen defense and leaf cell death.</text>
</comment>
<feature type="transmembrane region" description="Helical" evidence="9">
    <location>
        <begin position="127"/>
        <end position="148"/>
    </location>
</feature>
<reference evidence="10 11" key="1">
    <citation type="journal article" date="2017" name="Mol. Plant">
        <title>The Genome of Medicinal Plant Macleaya cordata Provides New Insights into Benzylisoquinoline Alkaloids Metabolism.</title>
        <authorList>
            <person name="Liu X."/>
            <person name="Liu Y."/>
            <person name="Huang P."/>
            <person name="Ma Y."/>
            <person name="Qing Z."/>
            <person name="Tang Q."/>
            <person name="Cao H."/>
            <person name="Cheng P."/>
            <person name="Zheng Y."/>
            <person name="Yuan Z."/>
            <person name="Zhou Y."/>
            <person name="Liu J."/>
            <person name="Tang Z."/>
            <person name="Zhuo Y."/>
            <person name="Zhang Y."/>
            <person name="Yu L."/>
            <person name="Huang J."/>
            <person name="Yang P."/>
            <person name="Peng Q."/>
            <person name="Zhang J."/>
            <person name="Jiang W."/>
            <person name="Zhang Z."/>
            <person name="Lin K."/>
            <person name="Ro D.K."/>
            <person name="Chen X."/>
            <person name="Xiong X."/>
            <person name="Shang Y."/>
            <person name="Huang S."/>
            <person name="Zeng J."/>
        </authorList>
    </citation>
    <scope>NUCLEOTIDE SEQUENCE [LARGE SCALE GENOMIC DNA]</scope>
    <source>
        <strain evidence="11">cv. BLH2017</strain>
        <tissue evidence="10">Root</tissue>
    </source>
</reference>
<keyword evidence="5 8" id="KW-1133">Transmembrane helix</keyword>
<evidence type="ECO:0000313" key="10">
    <source>
        <dbReference type="EMBL" id="OVA11098.1"/>
    </source>
</evidence>
<protein>
    <recommendedName>
        <fullName evidence="8">MLO-like protein</fullName>
    </recommendedName>
</protein>
<evidence type="ECO:0000256" key="3">
    <source>
        <dbReference type="ARBA" id="ARBA00022692"/>
    </source>
</evidence>
<gene>
    <name evidence="8" type="primary">MLO</name>
    <name evidence="10" type="ORF">BVC80_1741g85</name>
</gene>
<evidence type="ECO:0000256" key="4">
    <source>
        <dbReference type="ARBA" id="ARBA00022821"/>
    </source>
</evidence>
<comment type="domain">
    <text evidence="8">The C-terminus contains a calmodulin-binding domain, which binds calmodulin in a calcium-dependent fashion.</text>
</comment>
<proteinExistence type="inferred from homology"/>
<dbReference type="InterPro" id="IPR004326">
    <property type="entry name" value="Mlo"/>
</dbReference>
<comment type="similarity">
    <text evidence="2 8">Belongs to the MLO family.</text>
</comment>
<dbReference type="GO" id="GO:0016020">
    <property type="term" value="C:membrane"/>
    <property type="evidence" value="ECO:0007669"/>
    <property type="project" value="UniProtKB-SubCell"/>
</dbReference>
<feature type="transmembrane region" description="Helical" evidence="9">
    <location>
        <begin position="326"/>
        <end position="350"/>
    </location>
</feature>
<sequence>MAEEEVVARSLEETPTWAVAVVSFVLIGTSLIIEHSLHLLSKFFSRKRKSLNQALYKIKSELMLFGFISLLLSVGQGPISKICIPKSVGDNFLPCKEQTIPSDIVEESTCQDKGKISLVSKTGVDELQILIFTLALFHVLSCVLTSALGMAKMKRWESWEDETRTLDYLVSNDPRRFILAHQTSFAKRRLKCWGDHPLLLWPVSFIRQFIGSVSKTDYFILRHGFITAHFAEANHFDFQKFLRRALDEDFQVVLTWFIYFTLYYAGFYDYLWMPFLPLVMLLIVGTKLQVVITKMGVESRNESTVVRGTLLVKPNDDLFWFGRPQLLLHLVHCILFQNSFQLAFFAWTWYKFGFRSCFHRENEDIAIRISMGVLVQLLCGYVTLPLYALVTQMGSSMKKAVFTDRVIVGLHNWHMTAKRNVAASNSSVVTNSNKSSRVPSPSYHMVDSPASLFDETDQLEIANFDGSSVPVEPADIRQYPATAANNEIMEEEEVYSNVKKRAIYNGEVSFGWS</sequence>
<dbReference type="Proteomes" id="UP000195402">
    <property type="component" value="Unassembled WGS sequence"/>
</dbReference>
<dbReference type="EMBL" id="MVGT01001732">
    <property type="protein sequence ID" value="OVA11098.1"/>
    <property type="molecule type" value="Genomic_DNA"/>
</dbReference>
<keyword evidence="8" id="KW-0112">Calmodulin-binding</keyword>
<accession>A0A200QKP2</accession>
<evidence type="ECO:0000256" key="9">
    <source>
        <dbReference type="SAM" id="Phobius"/>
    </source>
</evidence>
<evidence type="ECO:0000256" key="8">
    <source>
        <dbReference type="RuleBase" id="RU280816"/>
    </source>
</evidence>
<comment type="caution">
    <text evidence="10">The sequence shown here is derived from an EMBL/GenBank/DDBJ whole genome shotgun (WGS) entry which is preliminary data.</text>
</comment>
<name>A0A200QKP2_MACCD</name>
<organism evidence="10 11">
    <name type="scientific">Macleaya cordata</name>
    <name type="common">Five-seeded plume-poppy</name>
    <name type="synonym">Bocconia cordata</name>
    <dbReference type="NCBI Taxonomy" id="56857"/>
    <lineage>
        <taxon>Eukaryota</taxon>
        <taxon>Viridiplantae</taxon>
        <taxon>Streptophyta</taxon>
        <taxon>Embryophyta</taxon>
        <taxon>Tracheophyta</taxon>
        <taxon>Spermatophyta</taxon>
        <taxon>Magnoliopsida</taxon>
        <taxon>Ranunculales</taxon>
        <taxon>Papaveraceae</taxon>
        <taxon>Papaveroideae</taxon>
        <taxon>Macleaya</taxon>
    </lineage>
</organism>
<evidence type="ECO:0000313" key="11">
    <source>
        <dbReference type="Proteomes" id="UP000195402"/>
    </source>
</evidence>
<feature type="transmembrane region" description="Helical" evidence="9">
    <location>
        <begin position="250"/>
        <end position="266"/>
    </location>
</feature>
<keyword evidence="4 8" id="KW-0611">Plant defense</keyword>
<dbReference type="InParanoid" id="A0A200QKP2"/>
<dbReference type="OrthoDB" id="1388414at2759"/>
<dbReference type="PANTHER" id="PTHR31942:SF72">
    <property type="entry name" value="MLO-LIKE PROTEIN"/>
    <property type="match status" value="1"/>
</dbReference>
<evidence type="ECO:0000256" key="5">
    <source>
        <dbReference type="ARBA" id="ARBA00022989"/>
    </source>
</evidence>